<dbReference type="InterPro" id="IPR032789">
    <property type="entry name" value="T2SS-T3SS_pil_N"/>
</dbReference>
<proteinExistence type="predicted"/>
<dbReference type="KEGG" id="orm:HTY61_14140"/>
<evidence type="ECO:0000313" key="4">
    <source>
        <dbReference type="Proteomes" id="UP000509367"/>
    </source>
</evidence>
<keyword evidence="4" id="KW-1185">Reference proteome</keyword>
<dbReference type="EMBL" id="CP054836">
    <property type="protein sequence ID" value="QKV20674.1"/>
    <property type="molecule type" value="Genomic_DNA"/>
</dbReference>
<feature type="chain" id="PRO_5026753581" evidence="1">
    <location>
        <begin position="27"/>
        <end position="158"/>
    </location>
</feature>
<reference evidence="3 4" key="1">
    <citation type="submission" date="2020-06" db="EMBL/GenBank/DDBJ databases">
        <title>Oricola thermophila sp. nov. isolated from a tidal sediments.</title>
        <authorList>
            <person name="Kwon K.K."/>
            <person name="Yang S.-H."/>
            <person name="Park M.-J."/>
        </authorList>
    </citation>
    <scope>NUCLEOTIDE SEQUENCE [LARGE SCALE GENOMIC DNA]</scope>
    <source>
        <strain evidence="3 4">MEBiC13590</strain>
    </source>
</reference>
<evidence type="ECO:0000259" key="2">
    <source>
        <dbReference type="Pfam" id="PF13629"/>
    </source>
</evidence>
<dbReference type="Proteomes" id="UP000509367">
    <property type="component" value="Chromosome"/>
</dbReference>
<sequence>MFKGSRYLLSAAAAAGVLAHSPIAVAAENFAEMNAVPEPAIRVVLNHARIVKLSEPAATVIIGNPEIADATVRDSRTLVLTGRGFGQTNLVILDQGGNPILDERIAVSRENGSALRIYRRAEIETLSCEPYCERAYLTEAELQSIRAIAEANNVDDDD</sequence>
<gene>
    <name evidence="3" type="ORF">HTY61_14140</name>
</gene>
<protein>
    <submittedName>
        <fullName evidence="3">Pilus assembly protein N-terminal domain-containing protein</fullName>
    </submittedName>
</protein>
<organism evidence="3 4">
    <name type="scientific">Oricola thermophila</name>
    <dbReference type="NCBI Taxonomy" id="2742145"/>
    <lineage>
        <taxon>Bacteria</taxon>
        <taxon>Pseudomonadati</taxon>
        <taxon>Pseudomonadota</taxon>
        <taxon>Alphaproteobacteria</taxon>
        <taxon>Hyphomicrobiales</taxon>
        <taxon>Ahrensiaceae</taxon>
        <taxon>Oricola</taxon>
    </lineage>
</organism>
<feature type="signal peptide" evidence="1">
    <location>
        <begin position="1"/>
        <end position="26"/>
    </location>
</feature>
<name>A0A6N1VIU2_9HYPH</name>
<dbReference type="Pfam" id="PF13629">
    <property type="entry name" value="T2SS-T3SS_pil_N"/>
    <property type="match status" value="1"/>
</dbReference>
<dbReference type="RefSeq" id="WP_175278564.1">
    <property type="nucleotide sequence ID" value="NZ_CP054836.1"/>
</dbReference>
<keyword evidence="1" id="KW-0732">Signal</keyword>
<evidence type="ECO:0000256" key="1">
    <source>
        <dbReference type="SAM" id="SignalP"/>
    </source>
</evidence>
<feature type="domain" description="Pilus formation protein N-terminal" evidence="2">
    <location>
        <begin position="39"/>
        <end position="108"/>
    </location>
</feature>
<accession>A0A6N1VIU2</accession>
<evidence type="ECO:0000313" key="3">
    <source>
        <dbReference type="EMBL" id="QKV20674.1"/>
    </source>
</evidence>
<dbReference type="AlphaFoldDB" id="A0A6N1VIU2"/>